<dbReference type="SUPFAM" id="SSF52540">
    <property type="entry name" value="P-loop containing nucleoside triphosphate hydrolases"/>
    <property type="match status" value="1"/>
</dbReference>
<name>A0AAD4NG38_9BILA</name>
<comment type="caution">
    <text evidence="2">The sequence shown here is derived from an EMBL/GenBank/DDBJ whole genome shotgun (WGS) entry which is preliminary data.</text>
</comment>
<dbReference type="InterPro" id="IPR027417">
    <property type="entry name" value="P-loop_NTPase"/>
</dbReference>
<keyword evidence="3" id="KW-1185">Reference proteome</keyword>
<evidence type="ECO:0000259" key="1">
    <source>
        <dbReference type="Pfam" id="PF00931"/>
    </source>
</evidence>
<evidence type="ECO:0000313" key="2">
    <source>
        <dbReference type="EMBL" id="KAI1726433.1"/>
    </source>
</evidence>
<sequence>MSIGHVDCEQQEFILRRGHVPARKHKRIHRRPLMDDLAHQINKLTTSESANWLVLHGMPGVGKSQLLVDVLWEWPEIVFEQFKRIFWIDDRNTNPENLVDVATDALILVSDYMDEVQLPENLVKIGISIRTALDCIAPPCSDSKVLLILDGAMLPDTVRFFDTCKTKNCCVIATSNSEEIFSLLEDVTYFHLNCNDGLNENELMQKATLYGLHITSKQAKNLLKLSGGNLAMLDKVLQIAQGNAEILPALLHRLQFRPLSELNKLSEYHYPTMEIPISLCFRMIDKRIAYAFDHWTVFEPFKWTSLEVLKLCWPMDLCGLETEEEIRGMLLQDLKVLVRNSLLDEKVFETNDENEHDKNWCYIIHPLIRSYLLHNRSNSYSNFKKSMDSLLEKLQENAEYNERVKEFCDKNLDNLRDTDKAFSLMLNQKSSAMVCIKYFINEGIIKLFRSIILVMRLEV</sequence>
<reference evidence="2" key="1">
    <citation type="submission" date="2022-01" db="EMBL/GenBank/DDBJ databases">
        <title>Genome Sequence Resource for Two Populations of Ditylenchus destructor, the Migratory Endoparasitic Phytonematode.</title>
        <authorList>
            <person name="Zhang H."/>
            <person name="Lin R."/>
            <person name="Xie B."/>
        </authorList>
    </citation>
    <scope>NUCLEOTIDE SEQUENCE</scope>
    <source>
        <strain evidence="2">BazhouSP</strain>
    </source>
</reference>
<dbReference type="EMBL" id="JAKKPZ010000002">
    <property type="protein sequence ID" value="KAI1726433.1"/>
    <property type="molecule type" value="Genomic_DNA"/>
</dbReference>
<evidence type="ECO:0000313" key="3">
    <source>
        <dbReference type="Proteomes" id="UP001201812"/>
    </source>
</evidence>
<protein>
    <submittedName>
        <fullName evidence="2">NB-ARC domain-containing protein</fullName>
    </submittedName>
</protein>
<dbReference type="Proteomes" id="UP001201812">
    <property type="component" value="Unassembled WGS sequence"/>
</dbReference>
<accession>A0AAD4NG38</accession>
<organism evidence="2 3">
    <name type="scientific">Ditylenchus destructor</name>
    <dbReference type="NCBI Taxonomy" id="166010"/>
    <lineage>
        <taxon>Eukaryota</taxon>
        <taxon>Metazoa</taxon>
        <taxon>Ecdysozoa</taxon>
        <taxon>Nematoda</taxon>
        <taxon>Chromadorea</taxon>
        <taxon>Rhabditida</taxon>
        <taxon>Tylenchina</taxon>
        <taxon>Tylenchomorpha</taxon>
        <taxon>Sphaerularioidea</taxon>
        <taxon>Anguinidae</taxon>
        <taxon>Anguininae</taxon>
        <taxon>Ditylenchus</taxon>
    </lineage>
</organism>
<dbReference type="Gene3D" id="3.40.50.300">
    <property type="entry name" value="P-loop containing nucleotide triphosphate hydrolases"/>
    <property type="match status" value="1"/>
</dbReference>
<gene>
    <name evidence="2" type="ORF">DdX_03153</name>
</gene>
<dbReference type="Pfam" id="PF00931">
    <property type="entry name" value="NB-ARC"/>
    <property type="match status" value="1"/>
</dbReference>
<proteinExistence type="predicted"/>
<dbReference type="InterPro" id="IPR002182">
    <property type="entry name" value="NB-ARC"/>
</dbReference>
<dbReference type="GO" id="GO:0043531">
    <property type="term" value="F:ADP binding"/>
    <property type="evidence" value="ECO:0007669"/>
    <property type="project" value="InterPro"/>
</dbReference>
<feature type="domain" description="NB-ARC" evidence="1">
    <location>
        <begin position="40"/>
        <end position="106"/>
    </location>
</feature>
<dbReference type="AlphaFoldDB" id="A0AAD4NG38"/>